<gene>
    <name evidence="3" type="primary">gb24604</name>
    <name evidence="3" type="ORF">PR202_gb24604</name>
</gene>
<evidence type="ECO:0000259" key="2">
    <source>
        <dbReference type="Pfam" id="PF24994"/>
    </source>
</evidence>
<name>A0AAV5FLX0_ELECO</name>
<dbReference type="GO" id="GO:0009639">
    <property type="term" value="P:response to red or far red light"/>
    <property type="evidence" value="ECO:0007669"/>
    <property type="project" value="InterPro"/>
</dbReference>
<keyword evidence="4" id="KW-1185">Reference proteome</keyword>
<dbReference type="GO" id="GO:0009959">
    <property type="term" value="P:negative gravitropism"/>
    <property type="evidence" value="ECO:0007669"/>
    <property type="project" value="InterPro"/>
</dbReference>
<dbReference type="InterPro" id="IPR056813">
    <property type="entry name" value="GIL1_IRKI_C"/>
</dbReference>
<feature type="domain" description="DUF641" evidence="1">
    <location>
        <begin position="99"/>
        <end position="221"/>
    </location>
</feature>
<dbReference type="InterPro" id="IPR040225">
    <property type="entry name" value="GIL1-like"/>
</dbReference>
<proteinExistence type="predicted"/>
<protein>
    <recommendedName>
        <fullName evidence="5">DUF641 domain-containing protein</fullName>
    </recommendedName>
</protein>
<dbReference type="AlphaFoldDB" id="A0AAV5FLX0"/>
<sequence>METMMPSVPPQPKTGGIGRRLARLLRRKRAPSGAEMAYSVAGDEFDQSLDSSINSLSKLKLSGNLAAAYSFDALFRNNAEKKAPAAAAAAEKRNVPDDAAKHAFAASLFAGASAVKAAYARMQVAQHPYDAAAIQAADAGVVAELTRLSDLKRRYARDPAAAAARSAAAGSLASLQADEQRHLLCTYEVTARKLEAELRLRDAQAAALRRALEMEEEEERAGNRIPGPLAALDGLHLSGLNATHFLTALRHAAKSVRAFSKTLHDAMGPAGWDPLAAAAAVHPGAELGHPSDARFAFESYVALKMLASFHRKDLGLVGGLLQARESLDRRAFFEEFAELKSAPASSLLDSAGGGKGNHRRWAPFREFLRARYVSVVHERMEAAFFRGRVDEQRHRAAVEAFPRTPWFDGFAEMARRVWLLHCLFHAFEAGSASVFQARPGSRFSEVYMESVGAGAGDDDLAVGFTVVPGFKVGQTVIQCRVYLSARRPGHRQRS</sequence>
<evidence type="ECO:0008006" key="5">
    <source>
        <dbReference type="Google" id="ProtNLM"/>
    </source>
</evidence>
<dbReference type="Pfam" id="PF24994">
    <property type="entry name" value="GIL1_IRKI_C"/>
    <property type="match status" value="1"/>
</dbReference>
<dbReference type="EMBL" id="BQKI01000088">
    <property type="protein sequence ID" value="GJN35797.1"/>
    <property type="molecule type" value="Genomic_DNA"/>
</dbReference>
<comment type="caution">
    <text evidence="3">The sequence shown here is derived from an EMBL/GenBank/DDBJ whole genome shotgun (WGS) entry which is preliminary data.</text>
</comment>
<dbReference type="Proteomes" id="UP001054889">
    <property type="component" value="Unassembled WGS sequence"/>
</dbReference>
<organism evidence="3 4">
    <name type="scientific">Eleusine coracana subsp. coracana</name>
    <dbReference type="NCBI Taxonomy" id="191504"/>
    <lineage>
        <taxon>Eukaryota</taxon>
        <taxon>Viridiplantae</taxon>
        <taxon>Streptophyta</taxon>
        <taxon>Embryophyta</taxon>
        <taxon>Tracheophyta</taxon>
        <taxon>Spermatophyta</taxon>
        <taxon>Magnoliopsida</taxon>
        <taxon>Liliopsida</taxon>
        <taxon>Poales</taxon>
        <taxon>Poaceae</taxon>
        <taxon>PACMAD clade</taxon>
        <taxon>Chloridoideae</taxon>
        <taxon>Cynodonteae</taxon>
        <taxon>Eleusininae</taxon>
        <taxon>Eleusine</taxon>
    </lineage>
</organism>
<dbReference type="InterPro" id="IPR006943">
    <property type="entry name" value="DUF641_pln"/>
</dbReference>
<dbReference type="PANTHER" id="PTHR31161">
    <property type="entry name" value="PROTEIN GRAVITROPIC IN THE LIGHT 1"/>
    <property type="match status" value="1"/>
</dbReference>
<evidence type="ECO:0000313" key="3">
    <source>
        <dbReference type="EMBL" id="GJN35797.1"/>
    </source>
</evidence>
<dbReference type="Pfam" id="PF04859">
    <property type="entry name" value="DUF641"/>
    <property type="match status" value="1"/>
</dbReference>
<accession>A0AAV5FLX0</accession>
<evidence type="ECO:0000259" key="1">
    <source>
        <dbReference type="Pfam" id="PF04859"/>
    </source>
</evidence>
<reference evidence="3" key="1">
    <citation type="journal article" date="2018" name="DNA Res.">
        <title>Multiple hybrid de novo genome assembly of finger millet, an orphan allotetraploid crop.</title>
        <authorList>
            <person name="Hatakeyama M."/>
            <person name="Aluri S."/>
            <person name="Balachadran M.T."/>
            <person name="Sivarajan S.R."/>
            <person name="Patrignani A."/>
            <person name="Gruter S."/>
            <person name="Poveda L."/>
            <person name="Shimizu-Inatsugi R."/>
            <person name="Baeten J."/>
            <person name="Francoijs K.J."/>
            <person name="Nataraja K.N."/>
            <person name="Reddy Y.A.N."/>
            <person name="Phadnis S."/>
            <person name="Ravikumar R.L."/>
            <person name="Schlapbach R."/>
            <person name="Sreeman S.M."/>
            <person name="Shimizu K.K."/>
        </authorList>
    </citation>
    <scope>NUCLEOTIDE SEQUENCE</scope>
</reference>
<evidence type="ECO:0000313" key="4">
    <source>
        <dbReference type="Proteomes" id="UP001054889"/>
    </source>
</evidence>
<feature type="domain" description="GIL1/IRKI C-terminal" evidence="2">
    <location>
        <begin position="434"/>
        <end position="482"/>
    </location>
</feature>
<reference evidence="3" key="2">
    <citation type="submission" date="2021-12" db="EMBL/GenBank/DDBJ databases">
        <title>Resequencing data analysis of finger millet.</title>
        <authorList>
            <person name="Hatakeyama M."/>
            <person name="Aluri S."/>
            <person name="Balachadran M.T."/>
            <person name="Sivarajan S.R."/>
            <person name="Poveda L."/>
            <person name="Shimizu-Inatsugi R."/>
            <person name="Schlapbach R."/>
            <person name="Sreeman S.M."/>
            <person name="Shimizu K.K."/>
        </authorList>
    </citation>
    <scope>NUCLEOTIDE SEQUENCE</scope>
</reference>